<dbReference type="EMBL" id="JACVVK020000779">
    <property type="protein sequence ID" value="KAK7446767.1"/>
    <property type="molecule type" value="Genomic_DNA"/>
</dbReference>
<dbReference type="AlphaFoldDB" id="A0ABD0J0U9"/>
<proteinExistence type="predicted"/>
<dbReference type="Proteomes" id="UP001519460">
    <property type="component" value="Unassembled WGS sequence"/>
</dbReference>
<accession>A0ABD0J0U9</accession>
<keyword evidence="2" id="KW-1185">Reference proteome</keyword>
<protein>
    <submittedName>
        <fullName evidence="1">Uncharacterized protein</fullName>
    </submittedName>
</protein>
<evidence type="ECO:0000313" key="1">
    <source>
        <dbReference type="EMBL" id="KAK7446767.1"/>
    </source>
</evidence>
<evidence type="ECO:0000313" key="2">
    <source>
        <dbReference type="Proteomes" id="UP001519460"/>
    </source>
</evidence>
<reference evidence="1 2" key="1">
    <citation type="journal article" date="2023" name="Sci. Data">
        <title>Genome assembly of the Korean intertidal mud-creeper Batillaria attramentaria.</title>
        <authorList>
            <person name="Patra A.K."/>
            <person name="Ho P.T."/>
            <person name="Jun S."/>
            <person name="Lee S.J."/>
            <person name="Kim Y."/>
            <person name="Won Y.J."/>
        </authorList>
    </citation>
    <scope>NUCLEOTIDE SEQUENCE [LARGE SCALE GENOMIC DNA]</scope>
    <source>
        <strain evidence="1">Wonlab-2016</strain>
    </source>
</reference>
<gene>
    <name evidence="1" type="ORF">BaRGS_00040247</name>
</gene>
<comment type="caution">
    <text evidence="1">The sequence shown here is derived from an EMBL/GenBank/DDBJ whole genome shotgun (WGS) entry which is preliminary data.</text>
</comment>
<sequence length="258" mass="29925">MNETSHTLEQYCKILHRDRVCNSSSRSSRCECLDNKGLYQFTKEHADMTDNTDWEWSVSKGFAKEKKITFLVTSKIFPPNRQYDEGLKKEKETQNCEISVDHGALADKYCDKWHLYSSSFPDVADNCTVNDAMCALQYTYQRFGKCDNGNSTIKFPFRLERTNTYCPASQDFVLSVEKMNITSHTREHYCTILHRDGVCVLSSLPSRCECLDEEGVYQFTKEHADMTDNTDWVWNVSKGFYITSKILTRLVQLVEPNQ</sequence>
<name>A0ABD0J0U9_9CAEN</name>
<organism evidence="1 2">
    <name type="scientific">Batillaria attramentaria</name>
    <dbReference type="NCBI Taxonomy" id="370345"/>
    <lineage>
        <taxon>Eukaryota</taxon>
        <taxon>Metazoa</taxon>
        <taxon>Spiralia</taxon>
        <taxon>Lophotrochozoa</taxon>
        <taxon>Mollusca</taxon>
        <taxon>Gastropoda</taxon>
        <taxon>Caenogastropoda</taxon>
        <taxon>Sorbeoconcha</taxon>
        <taxon>Cerithioidea</taxon>
        <taxon>Batillariidae</taxon>
        <taxon>Batillaria</taxon>
    </lineage>
</organism>